<comment type="caution">
    <text evidence="9">The sequence shown here is derived from an EMBL/GenBank/DDBJ whole genome shotgun (WGS) entry which is preliminary data.</text>
</comment>
<dbReference type="InterPro" id="IPR011605">
    <property type="entry name" value="NusB_fam"/>
</dbReference>
<evidence type="ECO:0000256" key="5">
    <source>
        <dbReference type="ARBA" id="ARBA00023163"/>
    </source>
</evidence>
<dbReference type="GO" id="GO:0031564">
    <property type="term" value="P:transcription antitermination"/>
    <property type="evidence" value="ECO:0007669"/>
    <property type="project" value="UniProtKB-KW"/>
</dbReference>
<keyword evidence="2 6" id="KW-0889">Transcription antitermination</keyword>
<dbReference type="SUPFAM" id="SSF48013">
    <property type="entry name" value="NusB-like"/>
    <property type="match status" value="1"/>
</dbReference>
<dbReference type="EMBL" id="MHJL01000021">
    <property type="protein sequence ID" value="OGY67501.1"/>
    <property type="molecule type" value="Genomic_DNA"/>
</dbReference>
<keyword evidence="3 6" id="KW-0694">RNA-binding</keyword>
<dbReference type="NCBIfam" id="TIGR01951">
    <property type="entry name" value="nusB"/>
    <property type="match status" value="1"/>
</dbReference>
<dbReference type="Pfam" id="PF01029">
    <property type="entry name" value="NusB"/>
    <property type="match status" value="1"/>
</dbReference>
<evidence type="ECO:0000256" key="4">
    <source>
        <dbReference type="ARBA" id="ARBA00023015"/>
    </source>
</evidence>
<evidence type="ECO:0000256" key="6">
    <source>
        <dbReference type="HAMAP-Rule" id="MF_00073"/>
    </source>
</evidence>
<protein>
    <recommendedName>
        <fullName evidence="6">Transcription antitermination protein NusB</fullName>
    </recommendedName>
    <alternativeName>
        <fullName evidence="6">Antitermination factor NusB</fullName>
    </alternativeName>
</protein>
<reference evidence="9 10" key="1">
    <citation type="journal article" date="2016" name="Nat. Commun.">
        <title>Thousands of microbial genomes shed light on interconnected biogeochemical processes in an aquifer system.</title>
        <authorList>
            <person name="Anantharaman K."/>
            <person name="Brown C.T."/>
            <person name="Hug L.A."/>
            <person name="Sharon I."/>
            <person name="Castelle C.J."/>
            <person name="Probst A.J."/>
            <person name="Thomas B.C."/>
            <person name="Singh A."/>
            <person name="Wilkins M.J."/>
            <person name="Karaoz U."/>
            <person name="Brodie E.L."/>
            <person name="Williams K.H."/>
            <person name="Hubbard S.S."/>
            <person name="Banfield J.F."/>
        </authorList>
    </citation>
    <scope>NUCLEOTIDE SEQUENCE [LARGE SCALE GENOMIC DNA]</scope>
</reference>
<sequence>MATRHLARSVVLQSLYEWDFYGRKNDLTVIIERNISEFAPGIDEPEFIWKLVKGIVEQMGKLDQIIVKAAPEWPVEQIAIIDRNALRLGLYELLYADPNEVPPKVAINEAIEIAKNYGGPNSGKFINGVLGTVYKEMQASGQIKEQPKDEKKEEKSKEQSFAAKAKGGKGKDDKK</sequence>
<gene>
    <name evidence="6" type="primary">nusB</name>
    <name evidence="9" type="ORF">A3I24_00180</name>
</gene>
<dbReference type="STRING" id="1798409.A3I24_00180"/>
<dbReference type="Proteomes" id="UP000177690">
    <property type="component" value="Unassembled WGS sequence"/>
</dbReference>
<evidence type="ECO:0000256" key="2">
    <source>
        <dbReference type="ARBA" id="ARBA00022814"/>
    </source>
</evidence>
<feature type="domain" description="NusB/RsmB/TIM44" evidence="8">
    <location>
        <begin position="7"/>
        <end position="135"/>
    </location>
</feature>
<evidence type="ECO:0000256" key="3">
    <source>
        <dbReference type="ARBA" id="ARBA00022884"/>
    </source>
</evidence>
<keyword evidence="4 6" id="KW-0805">Transcription regulation</keyword>
<keyword evidence="5 6" id="KW-0804">Transcription</keyword>
<dbReference type="GO" id="GO:0005829">
    <property type="term" value="C:cytosol"/>
    <property type="evidence" value="ECO:0007669"/>
    <property type="project" value="TreeGrafter"/>
</dbReference>
<dbReference type="GO" id="GO:0003723">
    <property type="term" value="F:RNA binding"/>
    <property type="evidence" value="ECO:0007669"/>
    <property type="project" value="UniProtKB-UniRule"/>
</dbReference>
<feature type="region of interest" description="Disordered" evidence="7">
    <location>
        <begin position="139"/>
        <end position="175"/>
    </location>
</feature>
<dbReference type="Gene3D" id="1.10.940.10">
    <property type="entry name" value="NusB-like"/>
    <property type="match status" value="1"/>
</dbReference>
<comment type="function">
    <text evidence="6">Involved in transcription antitermination. Required for transcription of ribosomal RNA (rRNA) genes. Binds specifically to the boxA antiterminator sequence of the ribosomal RNA (rrn) operons.</text>
</comment>
<dbReference type="PANTHER" id="PTHR11078:SF3">
    <property type="entry name" value="ANTITERMINATION NUSB DOMAIN-CONTAINING PROTEIN"/>
    <property type="match status" value="1"/>
</dbReference>
<comment type="similarity">
    <text evidence="1 6">Belongs to the NusB family.</text>
</comment>
<dbReference type="InterPro" id="IPR035926">
    <property type="entry name" value="NusB-like_sf"/>
</dbReference>
<dbReference type="AlphaFoldDB" id="A0A1G1ZSP8"/>
<accession>A0A1G1ZSP8</accession>
<dbReference type="GO" id="GO:0006353">
    <property type="term" value="P:DNA-templated transcription termination"/>
    <property type="evidence" value="ECO:0007669"/>
    <property type="project" value="UniProtKB-UniRule"/>
</dbReference>
<dbReference type="InterPro" id="IPR006027">
    <property type="entry name" value="NusB_RsmB_TIM44"/>
</dbReference>
<evidence type="ECO:0000256" key="7">
    <source>
        <dbReference type="SAM" id="MobiDB-lite"/>
    </source>
</evidence>
<proteinExistence type="inferred from homology"/>
<evidence type="ECO:0000313" key="10">
    <source>
        <dbReference type="Proteomes" id="UP000177690"/>
    </source>
</evidence>
<feature type="compositionally biased region" description="Basic and acidic residues" evidence="7">
    <location>
        <begin position="145"/>
        <end position="158"/>
    </location>
</feature>
<evidence type="ECO:0000259" key="8">
    <source>
        <dbReference type="Pfam" id="PF01029"/>
    </source>
</evidence>
<dbReference type="HAMAP" id="MF_00073">
    <property type="entry name" value="NusB"/>
    <property type="match status" value="1"/>
</dbReference>
<name>A0A1G1ZSP8_9BACT</name>
<evidence type="ECO:0000256" key="1">
    <source>
        <dbReference type="ARBA" id="ARBA00005952"/>
    </source>
</evidence>
<dbReference type="PANTHER" id="PTHR11078">
    <property type="entry name" value="N UTILIZATION SUBSTANCE PROTEIN B-RELATED"/>
    <property type="match status" value="1"/>
</dbReference>
<evidence type="ECO:0000313" key="9">
    <source>
        <dbReference type="EMBL" id="OGY67501.1"/>
    </source>
</evidence>
<organism evidence="9 10">
    <name type="scientific">Candidatus Harrisonbacteria bacterium RIFCSPLOWO2_02_FULL_41_13b</name>
    <dbReference type="NCBI Taxonomy" id="1798409"/>
    <lineage>
        <taxon>Bacteria</taxon>
        <taxon>Candidatus Harrisoniibacteriota</taxon>
    </lineage>
</organism>